<accession>A0A0V0QCF6</accession>
<protein>
    <submittedName>
        <fullName evidence="1">Uncharacterized protein</fullName>
    </submittedName>
</protein>
<dbReference type="Proteomes" id="UP000054937">
    <property type="component" value="Unassembled WGS sequence"/>
</dbReference>
<sequence length="183" mass="22175">MQNNENQANNIQNLQQFDIIQQKEQSPTQNNKIQIVTQNKEIFSQKSNLTFNDDIYEEEEGEENIYNEQDKQILKNLVVRKNLDKHFESTQCNMGSPQQKKIKQENQQNQYEQDQKYVYNKLALQNQESQILNEKFLNCQITQSNQYVNLISTFKQFYIMNKYFFYKHVMYQVKSMQYCIKYV</sequence>
<reference evidence="1 2" key="1">
    <citation type="journal article" date="2015" name="Sci. Rep.">
        <title>Genome of the facultative scuticociliatosis pathogen Pseudocohnilembus persalinus provides insight into its virulence through horizontal gene transfer.</title>
        <authorList>
            <person name="Xiong J."/>
            <person name="Wang G."/>
            <person name="Cheng J."/>
            <person name="Tian M."/>
            <person name="Pan X."/>
            <person name="Warren A."/>
            <person name="Jiang C."/>
            <person name="Yuan D."/>
            <person name="Miao W."/>
        </authorList>
    </citation>
    <scope>NUCLEOTIDE SEQUENCE [LARGE SCALE GENOMIC DNA]</scope>
    <source>
        <strain evidence="1">36N120E</strain>
    </source>
</reference>
<dbReference type="EMBL" id="LDAU01000202">
    <property type="protein sequence ID" value="KRW99926.1"/>
    <property type="molecule type" value="Genomic_DNA"/>
</dbReference>
<organism evidence="1 2">
    <name type="scientific">Pseudocohnilembus persalinus</name>
    <name type="common">Ciliate</name>
    <dbReference type="NCBI Taxonomy" id="266149"/>
    <lineage>
        <taxon>Eukaryota</taxon>
        <taxon>Sar</taxon>
        <taxon>Alveolata</taxon>
        <taxon>Ciliophora</taxon>
        <taxon>Intramacronucleata</taxon>
        <taxon>Oligohymenophorea</taxon>
        <taxon>Scuticociliatia</taxon>
        <taxon>Philasterida</taxon>
        <taxon>Pseudocohnilembidae</taxon>
        <taxon>Pseudocohnilembus</taxon>
    </lineage>
</organism>
<evidence type="ECO:0000313" key="2">
    <source>
        <dbReference type="Proteomes" id="UP000054937"/>
    </source>
</evidence>
<comment type="caution">
    <text evidence="1">The sequence shown here is derived from an EMBL/GenBank/DDBJ whole genome shotgun (WGS) entry which is preliminary data.</text>
</comment>
<keyword evidence="2" id="KW-1185">Reference proteome</keyword>
<name>A0A0V0QCF6_PSEPJ</name>
<dbReference type="AlphaFoldDB" id="A0A0V0QCF6"/>
<dbReference type="InParanoid" id="A0A0V0QCF6"/>
<evidence type="ECO:0000313" key="1">
    <source>
        <dbReference type="EMBL" id="KRW99926.1"/>
    </source>
</evidence>
<proteinExistence type="predicted"/>
<gene>
    <name evidence="1" type="ORF">PPERSA_12602</name>
</gene>